<evidence type="ECO:0000313" key="1">
    <source>
        <dbReference type="EMBL" id="PFB10349.1"/>
    </source>
</evidence>
<reference evidence="1 2" key="1">
    <citation type="submission" date="2017-09" db="EMBL/GenBank/DDBJ databases">
        <title>Large-scale bioinformatics analysis of Bacillus genomes uncovers conserved roles of natural products in bacterial physiology.</title>
        <authorList>
            <consortium name="Agbiome Team Llc"/>
            <person name="Bleich R.M."/>
            <person name="Kirk G.J."/>
            <person name="Santa Maria K.C."/>
            <person name="Allen S.E."/>
            <person name="Farag S."/>
            <person name="Shank E.A."/>
            <person name="Bowers A."/>
        </authorList>
    </citation>
    <scope>NUCLEOTIDE SEQUENCE [LARGE SCALE GENOMIC DNA]</scope>
    <source>
        <strain evidence="1 2">AFS015413</strain>
    </source>
</reference>
<comment type="caution">
    <text evidence="1">The sequence shown here is derived from an EMBL/GenBank/DDBJ whole genome shotgun (WGS) entry which is preliminary data.</text>
</comment>
<gene>
    <name evidence="1" type="ORF">CN398_00640</name>
</gene>
<proteinExistence type="predicted"/>
<name>A0A9X6SHV3_BACTU</name>
<dbReference type="Proteomes" id="UP000220397">
    <property type="component" value="Unassembled WGS sequence"/>
</dbReference>
<dbReference type="RefSeq" id="WP_042598340.1">
    <property type="nucleotide sequence ID" value="NZ_JABWHT010000004.1"/>
</dbReference>
<organism evidence="1 2">
    <name type="scientific">Bacillus thuringiensis</name>
    <dbReference type="NCBI Taxonomy" id="1428"/>
    <lineage>
        <taxon>Bacteria</taxon>
        <taxon>Bacillati</taxon>
        <taxon>Bacillota</taxon>
        <taxon>Bacilli</taxon>
        <taxon>Bacillales</taxon>
        <taxon>Bacillaceae</taxon>
        <taxon>Bacillus</taxon>
        <taxon>Bacillus cereus group</taxon>
    </lineage>
</organism>
<protein>
    <submittedName>
        <fullName evidence="1">Uncharacterized protein</fullName>
    </submittedName>
</protein>
<evidence type="ECO:0000313" key="2">
    <source>
        <dbReference type="Proteomes" id="UP000220397"/>
    </source>
</evidence>
<dbReference type="EMBL" id="NTUS01000005">
    <property type="protein sequence ID" value="PFB10349.1"/>
    <property type="molecule type" value="Genomic_DNA"/>
</dbReference>
<sequence>MKVEVQTKHIDELTTVTTIKYNMYDRKHREERGSLVLKLGNEGFKHITTIEHDYWKVDVLQKTGDPRKEIKEEEKAPFEPDQLELIEEPNLFNYIELEGPNVTELQPDWFRVDMMVSVKDIAVFYGVSQKRVNEVIEELHFETYPGSGKYTRRFRSIGGTDQPRLEMIHSKLIE</sequence>
<dbReference type="AlphaFoldDB" id="A0A9X6SHV3"/>
<accession>A0A9X6SHV3</accession>